<dbReference type="Pfam" id="PF00481">
    <property type="entry name" value="PP2C"/>
    <property type="match status" value="1"/>
</dbReference>
<evidence type="ECO:0000256" key="1">
    <source>
        <dbReference type="ARBA" id="ARBA00001936"/>
    </source>
</evidence>
<dbReference type="InterPro" id="IPR036457">
    <property type="entry name" value="PPM-type-like_dom_sf"/>
</dbReference>
<evidence type="ECO:0000256" key="6">
    <source>
        <dbReference type="ARBA" id="ARBA00022842"/>
    </source>
</evidence>
<name>A0AAE0KR99_9CHLO</name>
<reference evidence="11 12" key="1">
    <citation type="journal article" date="2015" name="Genome Biol. Evol.">
        <title>Comparative Genomics of a Bacterivorous Green Alga Reveals Evolutionary Causalities and Consequences of Phago-Mixotrophic Mode of Nutrition.</title>
        <authorList>
            <person name="Burns J.A."/>
            <person name="Paasch A."/>
            <person name="Narechania A."/>
            <person name="Kim E."/>
        </authorList>
    </citation>
    <scope>NUCLEOTIDE SEQUENCE [LARGE SCALE GENOMIC DNA]</scope>
    <source>
        <strain evidence="11 12">PLY_AMNH</strain>
    </source>
</reference>
<organism evidence="11 12">
    <name type="scientific">Cymbomonas tetramitiformis</name>
    <dbReference type="NCBI Taxonomy" id="36881"/>
    <lineage>
        <taxon>Eukaryota</taxon>
        <taxon>Viridiplantae</taxon>
        <taxon>Chlorophyta</taxon>
        <taxon>Pyramimonadophyceae</taxon>
        <taxon>Pyramimonadales</taxon>
        <taxon>Pyramimonadaceae</taxon>
        <taxon>Cymbomonas</taxon>
    </lineage>
</organism>
<keyword evidence="6" id="KW-0460">Magnesium</keyword>
<dbReference type="PANTHER" id="PTHR47992">
    <property type="entry name" value="PROTEIN PHOSPHATASE"/>
    <property type="match status" value="1"/>
</dbReference>
<accession>A0AAE0KR99</accession>
<protein>
    <recommendedName>
        <fullName evidence="3">protein-serine/threonine phosphatase</fullName>
        <ecNumber evidence="3">3.1.3.16</ecNumber>
    </recommendedName>
</protein>
<dbReference type="InterPro" id="IPR001932">
    <property type="entry name" value="PPM-type_phosphatase-like_dom"/>
</dbReference>
<keyword evidence="12" id="KW-1185">Reference proteome</keyword>
<comment type="cofactor">
    <cofactor evidence="1">
        <name>Mn(2+)</name>
        <dbReference type="ChEBI" id="CHEBI:29035"/>
    </cofactor>
</comment>
<dbReference type="SMART" id="SM00332">
    <property type="entry name" value="PP2Cc"/>
    <property type="match status" value="1"/>
</dbReference>
<evidence type="ECO:0000256" key="7">
    <source>
        <dbReference type="ARBA" id="ARBA00022912"/>
    </source>
</evidence>
<evidence type="ECO:0000256" key="4">
    <source>
        <dbReference type="ARBA" id="ARBA00022723"/>
    </source>
</evidence>
<dbReference type="PROSITE" id="PS51746">
    <property type="entry name" value="PPM_2"/>
    <property type="match status" value="1"/>
</dbReference>
<dbReference type="InterPro" id="IPR000222">
    <property type="entry name" value="PP2C_BS"/>
</dbReference>
<evidence type="ECO:0000256" key="5">
    <source>
        <dbReference type="ARBA" id="ARBA00022801"/>
    </source>
</evidence>
<dbReference type="SUPFAM" id="SSF81606">
    <property type="entry name" value="PP2C-like"/>
    <property type="match status" value="1"/>
</dbReference>
<dbReference type="Gene3D" id="3.60.40.10">
    <property type="entry name" value="PPM-type phosphatase domain"/>
    <property type="match status" value="1"/>
</dbReference>
<sequence>MATVGMSASSCKVSVQLRSSRAGKCVSSARIVPRGARLQVVNAGPIGGSSTMGTSRKQNEDRYEFKMDPSGEKTGKPYAYIGVYDGHGGFATADWCKEKLFDYVVENWTQEPPDRSTRLGFINADRELLDKRGFLGLGERGVGGSKCGSTAAVALVYKAKGVATLLAAGAGDARVLVCENGKEPVQLTIDHVPDTESERLRIEAANPNLNMPIVQYVGGTWRVGGLLALSRSLGDAYMKESLVYEGISDKGNNYGSGFGVIADPDVEIVDISGKKGWLIVSSDGLNTNEERGGGGGLDNNEVSKRCADAKDPEALAKLLIKDAVAAGSTDDVSVVCVRLEDLQ</sequence>
<keyword evidence="8" id="KW-0464">Manganese</keyword>
<evidence type="ECO:0000256" key="9">
    <source>
        <dbReference type="RuleBase" id="RU003465"/>
    </source>
</evidence>
<gene>
    <name evidence="11" type="ORF">CYMTET_33108</name>
</gene>
<dbReference type="AlphaFoldDB" id="A0AAE0KR99"/>
<dbReference type="PROSITE" id="PS01032">
    <property type="entry name" value="PPM_1"/>
    <property type="match status" value="1"/>
</dbReference>
<dbReference type="CDD" id="cd00143">
    <property type="entry name" value="PP2Cc"/>
    <property type="match status" value="1"/>
</dbReference>
<evidence type="ECO:0000256" key="8">
    <source>
        <dbReference type="ARBA" id="ARBA00023211"/>
    </source>
</evidence>
<comment type="caution">
    <text evidence="11">The sequence shown here is derived from an EMBL/GenBank/DDBJ whole genome shotgun (WGS) entry which is preliminary data.</text>
</comment>
<keyword evidence="7 9" id="KW-0904">Protein phosphatase</keyword>
<dbReference type="GO" id="GO:0004722">
    <property type="term" value="F:protein serine/threonine phosphatase activity"/>
    <property type="evidence" value="ECO:0007669"/>
    <property type="project" value="UniProtKB-EC"/>
</dbReference>
<feature type="domain" description="PPM-type phosphatase" evidence="10">
    <location>
        <begin position="45"/>
        <end position="339"/>
    </location>
</feature>
<dbReference type="EMBL" id="LGRX02020078">
    <property type="protein sequence ID" value="KAK3257822.1"/>
    <property type="molecule type" value="Genomic_DNA"/>
</dbReference>
<comment type="similarity">
    <text evidence="9">Belongs to the PP2C family.</text>
</comment>
<dbReference type="Proteomes" id="UP001190700">
    <property type="component" value="Unassembled WGS sequence"/>
</dbReference>
<evidence type="ECO:0000256" key="2">
    <source>
        <dbReference type="ARBA" id="ARBA00001946"/>
    </source>
</evidence>
<evidence type="ECO:0000313" key="12">
    <source>
        <dbReference type="Proteomes" id="UP001190700"/>
    </source>
</evidence>
<dbReference type="EC" id="3.1.3.16" evidence="3"/>
<proteinExistence type="inferred from homology"/>
<keyword evidence="5 9" id="KW-0378">Hydrolase</keyword>
<keyword evidence="4" id="KW-0479">Metal-binding</keyword>
<dbReference type="GO" id="GO:0046872">
    <property type="term" value="F:metal ion binding"/>
    <property type="evidence" value="ECO:0007669"/>
    <property type="project" value="UniProtKB-KW"/>
</dbReference>
<dbReference type="InterPro" id="IPR015655">
    <property type="entry name" value="PP2C"/>
</dbReference>
<evidence type="ECO:0000313" key="11">
    <source>
        <dbReference type="EMBL" id="KAK3257822.1"/>
    </source>
</evidence>
<comment type="cofactor">
    <cofactor evidence="2">
        <name>Mg(2+)</name>
        <dbReference type="ChEBI" id="CHEBI:18420"/>
    </cofactor>
</comment>
<evidence type="ECO:0000256" key="3">
    <source>
        <dbReference type="ARBA" id="ARBA00013081"/>
    </source>
</evidence>
<evidence type="ECO:0000259" key="10">
    <source>
        <dbReference type="PROSITE" id="PS51746"/>
    </source>
</evidence>